<dbReference type="Gene3D" id="4.10.365.10">
    <property type="entry name" value="p27"/>
    <property type="match status" value="1"/>
</dbReference>
<dbReference type="GO" id="GO:0005634">
    <property type="term" value="C:nucleus"/>
    <property type="evidence" value="ECO:0007669"/>
    <property type="project" value="UniProtKB-SubCell"/>
</dbReference>
<organism evidence="7 8">
    <name type="scientific">Mytilus galloprovincialis</name>
    <name type="common">Mediterranean mussel</name>
    <dbReference type="NCBI Taxonomy" id="29158"/>
    <lineage>
        <taxon>Eukaryota</taxon>
        <taxon>Metazoa</taxon>
        <taxon>Spiralia</taxon>
        <taxon>Lophotrochozoa</taxon>
        <taxon>Mollusca</taxon>
        <taxon>Bivalvia</taxon>
        <taxon>Autobranchia</taxon>
        <taxon>Pteriomorphia</taxon>
        <taxon>Mytilida</taxon>
        <taxon>Mytiloidea</taxon>
        <taxon>Mytilidae</taxon>
        <taxon>Mytilinae</taxon>
        <taxon>Mytilus</taxon>
    </lineage>
</organism>
<feature type="domain" description="Cyclin-dependent kinase inhibitor" evidence="6">
    <location>
        <begin position="13"/>
        <end position="59"/>
    </location>
</feature>
<reference evidence="7" key="1">
    <citation type="submission" date="2018-11" db="EMBL/GenBank/DDBJ databases">
        <authorList>
            <person name="Alioto T."/>
            <person name="Alioto T."/>
        </authorList>
    </citation>
    <scope>NUCLEOTIDE SEQUENCE</scope>
</reference>
<gene>
    <name evidence="7" type="ORF">MGAL_10B018571</name>
</gene>
<protein>
    <submittedName>
        <fullName evidence="7">Cyclin-dependent kinase inhibitor 1B</fullName>
    </submittedName>
</protein>
<comment type="caution">
    <text evidence="7">The sequence shown here is derived from an EMBL/GenBank/DDBJ whole genome shotgun (WGS) entry which is preliminary data.</text>
</comment>
<name>A0A8B6H2N3_MYTGA</name>
<keyword evidence="5" id="KW-0131">Cell cycle</keyword>
<keyword evidence="3" id="KW-0649">Protein kinase inhibitor</keyword>
<evidence type="ECO:0000256" key="3">
    <source>
        <dbReference type="ARBA" id="ARBA00023013"/>
    </source>
</evidence>
<dbReference type="GO" id="GO:0051726">
    <property type="term" value="P:regulation of cell cycle"/>
    <property type="evidence" value="ECO:0007669"/>
    <property type="project" value="InterPro"/>
</dbReference>
<evidence type="ECO:0000256" key="2">
    <source>
        <dbReference type="ARBA" id="ARBA00006726"/>
    </source>
</evidence>
<dbReference type="PANTHER" id="PTHR10265">
    <property type="entry name" value="CYCLIN-DEPENDENT KINASE INHIBITOR 1"/>
    <property type="match status" value="1"/>
</dbReference>
<dbReference type="AlphaFoldDB" id="A0A8B6H2N3"/>
<dbReference type="Proteomes" id="UP000596742">
    <property type="component" value="Unassembled WGS sequence"/>
</dbReference>
<dbReference type="EMBL" id="UYJE01009441">
    <property type="protein sequence ID" value="VDI73514.1"/>
    <property type="molecule type" value="Genomic_DNA"/>
</dbReference>
<keyword evidence="4" id="KW-0539">Nucleus</keyword>
<evidence type="ECO:0000313" key="8">
    <source>
        <dbReference type="Proteomes" id="UP000596742"/>
    </source>
</evidence>
<dbReference type="GO" id="GO:0004861">
    <property type="term" value="F:cyclin-dependent protein serine/threonine kinase inhibitor activity"/>
    <property type="evidence" value="ECO:0007669"/>
    <property type="project" value="InterPro"/>
</dbReference>
<evidence type="ECO:0000256" key="1">
    <source>
        <dbReference type="ARBA" id="ARBA00004123"/>
    </source>
</evidence>
<sequence length="187" mass="21608">MQTFSTKSKVRRCLFGPPDHESIRKDLDKALEDNKSELREKWNYDFDQDVPLEGKYQWEVCEEKEYIPSFYTRDYPVKLKRKISDINTVKQTTGSLQSVLSLDSCQDISEKSSNSEENCSSQKNVNVCNKPEKKVVQTQISVLLCSAKPRQRIMEDVTIVTRQIIGDSKLAKTMSSYLLKDLARNQN</sequence>
<dbReference type="PANTHER" id="PTHR10265:SF45">
    <property type="entry name" value="DACAPO"/>
    <property type="match status" value="1"/>
</dbReference>
<dbReference type="OrthoDB" id="9940972at2759"/>
<comment type="subcellular location">
    <subcellularLocation>
        <location evidence="1">Nucleus</location>
    </subcellularLocation>
</comment>
<dbReference type="InterPro" id="IPR044898">
    <property type="entry name" value="CDI_dom_sf"/>
</dbReference>
<evidence type="ECO:0000256" key="4">
    <source>
        <dbReference type="ARBA" id="ARBA00023242"/>
    </source>
</evidence>
<proteinExistence type="inferred from homology"/>
<accession>A0A8B6H2N3</accession>
<evidence type="ECO:0000259" key="6">
    <source>
        <dbReference type="Pfam" id="PF02234"/>
    </source>
</evidence>
<evidence type="ECO:0000256" key="5">
    <source>
        <dbReference type="ARBA" id="ARBA00023306"/>
    </source>
</evidence>
<keyword evidence="8" id="KW-1185">Reference proteome</keyword>
<comment type="similarity">
    <text evidence="2">Belongs to the CDI family.</text>
</comment>
<evidence type="ECO:0000313" key="7">
    <source>
        <dbReference type="EMBL" id="VDI73514.1"/>
    </source>
</evidence>
<dbReference type="Pfam" id="PF02234">
    <property type="entry name" value="CDI"/>
    <property type="match status" value="1"/>
</dbReference>
<dbReference type="InterPro" id="IPR003175">
    <property type="entry name" value="CDI_dom"/>
</dbReference>